<protein>
    <submittedName>
        <fullName evidence="1">Uncharacterized protein</fullName>
    </submittedName>
</protein>
<accession>A0A8X6KM83</accession>
<organism evidence="1 2">
    <name type="scientific">Trichonephila clavata</name>
    <name type="common">Joro spider</name>
    <name type="synonym">Nephila clavata</name>
    <dbReference type="NCBI Taxonomy" id="2740835"/>
    <lineage>
        <taxon>Eukaryota</taxon>
        <taxon>Metazoa</taxon>
        <taxon>Ecdysozoa</taxon>
        <taxon>Arthropoda</taxon>
        <taxon>Chelicerata</taxon>
        <taxon>Arachnida</taxon>
        <taxon>Araneae</taxon>
        <taxon>Araneomorphae</taxon>
        <taxon>Entelegynae</taxon>
        <taxon>Araneoidea</taxon>
        <taxon>Nephilidae</taxon>
        <taxon>Trichonephila</taxon>
    </lineage>
</organism>
<sequence length="121" mass="13671">MPLVAGTHSACRWNLPTVNIFEKAVKKCVSGSPQTLILHTNDTTRRDFPTKSRKDNGEMRYLEKRPCDKIAECHRLFSVIDSCRCVLNIGTGVIYGDFKSGKTSSLNPWMCFKSPRNIKCC</sequence>
<evidence type="ECO:0000313" key="2">
    <source>
        <dbReference type="Proteomes" id="UP000887116"/>
    </source>
</evidence>
<proteinExistence type="predicted"/>
<evidence type="ECO:0000313" key="1">
    <source>
        <dbReference type="EMBL" id="GFQ80285.1"/>
    </source>
</evidence>
<name>A0A8X6KM83_TRICU</name>
<dbReference type="AlphaFoldDB" id="A0A8X6KM83"/>
<keyword evidence="2" id="KW-1185">Reference proteome</keyword>
<gene>
    <name evidence="1" type="ORF">TNCT_614271</name>
</gene>
<dbReference type="Proteomes" id="UP000887116">
    <property type="component" value="Unassembled WGS sequence"/>
</dbReference>
<dbReference type="OrthoDB" id="10511180at2759"/>
<dbReference type="EMBL" id="BMAO01022203">
    <property type="protein sequence ID" value="GFQ80285.1"/>
    <property type="molecule type" value="Genomic_DNA"/>
</dbReference>
<comment type="caution">
    <text evidence="1">The sequence shown here is derived from an EMBL/GenBank/DDBJ whole genome shotgun (WGS) entry which is preliminary data.</text>
</comment>
<reference evidence="1" key="1">
    <citation type="submission" date="2020-07" db="EMBL/GenBank/DDBJ databases">
        <title>Multicomponent nature underlies the extraordinary mechanical properties of spider dragline silk.</title>
        <authorList>
            <person name="Kono N."/>
            <person name="Nakamura H."/>
            <person name="Mori M."/>
            <person name="Yoshida Y."/>
            <person name="Ohtoshi R."/>
            <person name="Malay A.D."/>
            <person name="Moran D.A.P."/>
            <person name="Tomita M."/>
            <person name="Numata K."/>
            <person name="Arakawa K."/>
        </authorList>
    </citation>
    <scope>NUCLEOTIDE SEQUENCE</scope>
</reference>